<evidence type="ECO:0000313" key="1">
    <source>
        <dbReference type="EMBL" id="MDQ0512156.1"/>
    </source>
</evidence>
<comment type="caution">
    <text evidence="1">The sequence shown here is derived from an EMBL/GenBank/DDBJ whole genome shotgun (WGS) entry which is preliminary data.</text>
</comment>
<proteinExistence type="predicted"/>
<evidence type="ECO:0000313" key="2">
    <source>
        <dbReference type="Proteomes" id="UP001235094"/>
    </source>
</evidence>
<sequence>MPVSSSTEGFPIEGATMPTWLLRFDADGVLASPATADALMVRLADRSLSHVIFHSHGWNTDFADALRQYGTFLRALDGVLATYPLAGFNPIFVGITWPSVWLAEEPGPTLAGMNTEAATARIVTDLAAPLAAPARARLYALADSAHLDPPAAQELAALLSTAVGGLNDEIGDPAMDAGPTAEDLIEGARRLAAVEGRAAPATLAGPPALDENGLPIASLSGITGRLDPRDLIRLFSLFQMKDRAGRVGATGVATLLRRMMAAAPEARFNLLGHSFGAKVMLSAIAAAPALPRPVDTLLLLQPAISHLAFAATVPGRAGPGGYRAVLERVAAPVFTTFSAMDMPLHDVFHLALRRDADLGEMRIAAAGAPPSRYAALGGYGPRGSGETLIDPIPGPGEPLLYPPGARMVGLDGSANRITSHGDVGTPYTAWVLRHLLALPAATS</sequence>
<reference evidence="1 2" key="1">
    <citation type="submission" date="2023-07" db="EMBL/GenBank/DDBJ databases">
        <title>Genomic Encyclopedia of Type Strains, Phase IV (KMG-IV): sequencing the most valuable type-strain genomes for metagenomic binning, comparative biology and taxonomic classification.</title>
        <authorList>
            <person name="Goeker M."/>
        </authorList>
    </citation>
    <scope>NUCLEOTIDE SEQUENCE [LARGE SCALE GENOMIC DNA]</scope>
    <source>
        <strain evidence="1 2">DSM 15561</strain>
    </source>
</reference>
<dbReference type="EMBL" id="JAUSVR010000010">
    <property type="protein sequence ID" value="MDQ0512156.1"/>
    <property type="molecule type" value="Genomic_DNA"/>
</dbReference>
<gene>
    <name evidence="1" type="ORF">QOZ99_003058</name>
</gene>
<dbReference type="RefSeq" id="WP_306890837.1">
    <property type="nucleotide sequence ID" value="NZ_JAUSVR010000010.1"/>
</dbReference>
<protein>
    <recommendedName>
        <fullName evidence="3">Serine-threonine protein kinase</fullName>
    </recommendedName>
</protein>
<accession>A0ABU0LTX6</accession>
<dbReference type="InterPro" id="IPR029058">
    <property type="entry name" value="AB_hydrolase_fold"/>
</dbReference>
<keyword evidence="2" id="KW-1185">Reference proteome</keyword>
<organism evidence="1 2">
    <name type="scientific">Ancylobacter amanitiformis</name>
    <dbReference type="NCBI Taxonomy" id="217069"/>
    <lineage>
        <taxon>Bacteria</taxon>
        <taxon>Pseudomonadati</taxon>
        <taxon>Pseudomonadota</taxon>
        <taxon>Alphaproteobacteria</taxon>
        <taxon>Hyphomicrobiales</taxon>
        <taxon>Xanthobacteraceae</taxon>
        <taxon>Ancylobacter</taxon>
    </lineage>
</organism>
<name>A0ABU0LTX6_9HYPH</name>
<evidence type="ECO:0008006" key="3">
    <source>
        <dbReference type="Google" id="ProtNLM"/>
    </source>
</evidence>
<dbReference type="Proteomes" id="UP001235094">
    <property type="component" value="Unassembled WGS sequence"/>
</dbReference>
<dbReference type="SUPFAM" id="SSF53474">
    <property type="entry name" value="alpha/beta-Hydrolases"/>
    <property type="match status" value="1"/>
</dbReference>